<keyword evidence="4 8" id="KW-0418">Kinase</keyword>
<dbReference type="SUPFAM" id="SSF55874">
    <property type="entry name" value="ATPase domain of HSP90 chaperone/DNA topoisomerase II/histidine kinase"/>
    <property type="match status" value="1"/>
</dbReference>
<evidence type="ECO:0000256" key="2">
    <source>
        <dbReference type="ARBA" id="ARBA00022679"/>
    </source>
</evidence>
<evidence type="ECO:0000313" key="12">
    <source>
        <dbReference type="Proteomes" id="UP000789595"/>
    </source>
</evidence>
<dbReference type="OrthoDB" id="241648at2759"/>
<keyword evidence="12" id="KW-1185">Reference proteome</keyword>
<dbReference type="InterPro" id="IPR003594">
    <property type="entry name" value="HATPase_dom"/>
</dbReference>
<dbReference type="Proteomes" id="UP000789595">
    <property type="component" value="Unassembled WGS sequence"/>
</dbReference>
<reference evidence="11" key="1">
    <citation type="submission" date="2021-11" db="EMBL/GenBank/DDBJ databases">
        <authorList>
            <consortium name="Genoscope - CEA"/>
            <person name="William W."/>
        </authorList>
    </citation>
    <scope>NUCLEOTIDE SEQUENCE</scope>
</reference>
<keyword evidence="2 8" id="KW-0808">Transferase</keyword>
<dbReference type="Gene3D" id="1.20.140.20">
    <property type="entry name" value="Alpha-ketoacid/pyruvate dehydrogenase kinase, N-terminal domain"/>
    <property type="match status" value="1"/>
</dbReference>
<dbReference type="InterPro" id="IPR005467">
    <property type="entry name" value="His_kinase_dom"/>
</dbReference>
<dbReference type="InterPro" id="IPR036784">
    <property type="entry name" value="AK/P_DHK_N_sf"/>
</dbReference>
<keyword evidence="6 8" id="KW-0496">Mitochondrion</keyword>
<evidence type="ECO:0000256" key="5">
    <source>
        <dbReference type="ARBA" id="ARBA00022840"/>
    </source>
</evidence>
<gene>
    <name evidence="11" type="ORF">PECAL_4P15590</name>
</gene>
<dbReference type="PANTHER" id="PTHR11947:SF3">
    <property type="entry name" value="[PYRUVATE DEHYDROGENASE (ACETYL-TRANSFERRING)] KINASE, MITOCHONDRIAL"/>
    <property type="match status" value="1"/>
</dbReference>
<dbReference type="InterPro" id="IPR018955">
    <property type="entry name" value="BCDHK/PDK_N"/>
</dbReference>
<comment type="caution">
    <text evidence="11">The sequence shown here is derived from an EMBL/GenBank/DDBJ whole genome shotgun (WGS) entry which is preliminary data.</text>
</comment>
<sequence>MMRRALTTTVRRHLAAPAMPPRPAATTTPEELVAELAARPSTSLSLHDMANACDRGDALSAAQYTHSELPVRLAKQAFEIRRALGSHDDDQASGIAGYYEATLVELLTEPAPTDRASEQRFAATITRLLNETRNHIPLALAQAVRAKRAAAFAAVVSRGGGGGVATLDTKINGVETKEPSYAPSKAETAARLQLDRDLERFFTARVGIRLLTEHYLAVRGDIAPLIDTSCNPGEVVSAAADDVKQLAKRAYGTDFEFDVVGDKDIQITYVTKHMRYALGELFKNAARAVAERKADPRIKVVIADGSEDLAFKVCDEGGGFSRPMRHNAWSWFWSSGPPLGRSAGSGAGGGLGLPMTRCLARYFGGELSLRPLEGHGTDAYLHLAKLGVGACEALPRAVRESPGGLVSSLYFDEERDVAHDRRIK</sequence>
<dbReference type="Pfam" id="PF10436">
    <property type="entry name" value="BCDHK_Adom3"/>
    <property type="match status" value="1"/>
</dbReference>
<keyword evidence="5 8" id="KW-0067">ATP-binding</keyword>
<dbReference type="SUPFAM" id="SSF69012">
    <property type="entry name" value="alpha-ketoacid dehydrogenase kinase, N-terminal domain"/>
    <property type="match status" value="1"/>
</dbReference>
<evidence type="ECO:0000256" key="7">
    <source>
        <dbReference type="ARBA" id="ARBA00048201"/>
    </source>
</evidence>
<dbReference type="PROSITE" id="PS50109">
    <property type="entry name" value="HIS_KIN"/>
    <property type="match status" value="1"/>
</dbReference>
<comment type="similarity">
    <text evidence="1 8">Belongs to the PDK/BCKDK protein kinase family.</text>
</comment>
<dbReference type="Pfam" id="PF02518">
    <property type="entry name" value="HATPase_c"/>
    <property type="match status" value="1"/>
</dbReference>
<evidence type="ECO:0000256" key="8">
    <source>
        <dbReference type="RuleBase" id="RU366032"/>
    </source>
</evidence>
<evidence type="ECO:0000313" key="11">
    <source>
        <dbReference type="EMBL" id="CAH0374287.1"/>
    </source>
</evidence>
<evidence type="ECO:0000256" key="1">
    <source>
        <dbReference type="ARBA" id="ARBA00006155"/>
    </source>
</evidence>
<proteinExistence type="inferred from homology"/>
<dbReference type="PANTHER" id="PTHR11947">
    <property type="entry name" value="PYRUVATE DEHYDROGENASE KINASE"/>
    <property type="match status" value="1"/>
</dbReference>
<feature type="domain" description="Histidine kinase" evidence="10">
    <location>
        <begin position="274"/>
        <end position="387"/>
    </location>
</feature>
<comment type="catalytic activity">
    <reaction evidence="7">
        <text>L-seryl-[pyruvate dehydrogenase E1 alpha subunit] + ATP = O-phospho-L-seryl-[pyruvate dehydrogenase E1 alpha subunit] + ADP + H(+)</text>
        <dbReference type="Rhea" id="RHEA:23052"/>
        <dbReference type="Rhea" id="RHEA-COMP:13689"/>
        <dbReference type="Rhea" id="RHEA-COMP:13690"/>
        <dbReference type="ChEBI" id="CHEBI:15378"/>
        <dbReference type="ChEBI" id="CHEBI:29999"/>
        <dbReference type="ChEBI" id="CHEBI:30616"/>
        <dbReference type="ChEBI" id="CHEBI:83421"/>
        <dbReference type="ChEBI" id="CHEBI:456216"/>
        <dbReference type="EC" id="2.7.11.2"/>
    </reaction>
</comment>
<keyword evidence="3 8" id="KW-0547">Nucleotide-binding</keyword>
<dbReference type="GO" id="GO:0005759">
    <property type="term" value="C:mitochondrial matrix"/>
    <property type="evidence" value="ECO:0007669"/>
    <property type="project" value="UniProtKB-SubCell"/>
</dbReference>
<feature type="region of interest" description="Disordered" evidence="9">
    <location>
        <begin position="1"/>
        <end position="28"/>
    </location>
</feature>
<dbReference type="GO" id="GO:0004740">
    <property type="term" value="F:pyruvate dehydrogenase (acetyl-transferring) kinase activity"/>
    <property type="evidence" value="ECO:0007669"/>
    <property type="project" value="UniProtKB-EC"/>
</dbReference>
<evidence type="ECO:0000256" key="6">
    <source>
        <dbReference type="ARBA" id="ARBA00023128"/>
    </source>
</evidence>
<evidence type="ECO:0000256" key="3">
    <source>
        <dbReference type="ARBA" id="ARBA00022741"/>
    </source>
</evidence>
<dbReference type="GO" id="GO:0010906">
    <property type="term" value="P:regulation of glucose metabolic process"/>
    <property type="evidence" value="ECO:0007669"/>
    <property type="project" value="TreeGrafter"/>
</dbReference>
<dbReference type="AlphaFoldDB" id="A0A8J2WZ49"/>
<dbReference type="EMBL" id="CAKKNE010000004">
    <property type="protein sequence ID" value="CAH0374287.1"/>
    <property type="molecule type" value="Genomic_DNA"/>
</dbReference>
<dbReference type="InterPro" id="IPR036890">
    <property type="entry name" value="HATPase_C_sf"/>
</dbReference>
<accession>A0A8J2WZ49</accession>
<dbReference type="GO" id="GO:0005524">
    <property type="term" value="F:ATP binding"/>
    <property type="evidence" value="ECO:0007669"/>
    <property type="project" value="UniProtKB-UniRule"/>
</dbReference>
<dbReference type="SMART" id="SM00387">
    <property type="entry name" value="HATPase_c"/>
    <property type="match status" value="1"/>
</dbReference>
<dbReference type="InterPro" id="IPR039028">
    <property type="entry name" value="BCKD/PDK"/>
</dbReference>
<evidence type="ECO:0000256" key="9">
    <source>
        <dbReference type="SAM" id="MobiDB-lite"/>
    </source>
</evidence>
<comment type="subcellular location">
    <subcellularLocation>
        <location evidence="8">Mitochondrion matrix</location>
    </subcellularLocation>
</comment>
<organism evidence="11 12">
    <name type="scientific">Pelagomonas calceolata</name>
    <dbReference type="NCBI Taxonomy" id="35677"/>
    <lineage>
        <taxon>Eukaryota</taxon>
        <taxon>Sar</taxon>
        <taxon>Stramenopiles</taxon>
        <taxon>Ochrophyta</taxon>
        <taxon>Pelagophyceae</taxon>
        <taxon>Pelagomonadales</taxon>
        <taxon>Pelagomonadaceae</taxon>
        <taxon>Pelagomonas</taxon>
    </lineage>
</organism>
<evidence type="ECO:0000259" key="10">
    <source>
        <dbReference type="PROSITE" id="PS50109"/>
    </source>
</evidence>
<dbReference type="EC" id="2.7.11.-" evidence="8"/>
<name>A0A8J2WZ49_9STRA</name>
<evidence type="ECO:0000256" key="4">
    <source>
        <dbReference type="ARBA" id="ARBA00022777"/>
    </source>
</evidence>
<protein>
    <recommendedName>
        <fullName evidence="8">Protein-serine/threonine kinase</fullName>
        <ecNumber evidence="8">2.7.11.-</ecNumber>
    </recommendedName>
</protein>
<dbReference type="Gene3D" id="3.30.565.10">
    <property type="entry name" value="Histidine kinase-like ATPase, C-terminal domain"/>
    <property type="match status" value="1"/>
</dbReference>